<accession>A0A511J647</accession>
<dbReference type="AlphaFoldDB" id="A0A511J647"/>
<protein>
    <submittedName>
        <fullName evidence="2">Fimbrial assembly protein</fullName>
    </submittedName>
</protein>
<dbReference type="SUPFAM" id="SSF53067">
    <property type="entry name" value="Actin-like ATPase domain"/>
    <property type="match status" value="2"/>
</dbReference>
<dbReference type="GO" id="GO:0051301">
    <property type="term" value="P:cell division"/>
    <property type="evidence" value="ECO:0007669"/>
    <property type="project" value="InterPro"/>
</dbReference>
<dbReference type="InterPro" id="IPR043129">
    <property type="entry name" value="ATPase_NBD"/>
</dbReference>
<comment type="caution">
    <text evidence="2">The sequence shown here is derived from an EMBL/GenBank/DDBJ whole genome shotgun (WGS) entry which is preliminary data.</text>
</comment>
<dbReference type="PIRSF" id="PIRSF019169">
    <property type="entry name" value="PilM"/>
    <property type="match status" value="1"/>
</dbReference>
<feature type="domain" description="SHS2" evidence="1">
    <location>
        <begin position="6"/>
        <end position="179"/>
    </location>
</feature>
<dbReference type="InterPro" id="IPR003494">
    <property type="entry name" value="SHS2_FtsA"/>
</dbReference>
<name>A0A511J647_9CELL</name>
<evidence type="ECO:0000259" key="1">
    <source>
        <dbReference type="SMART" id="SM00842"/>
    </source>
</evidence>
<keyword evidence="3" id="KW-1185">Reference proteome</keyword>
<dbReference type="RefSeq" id="WP_146841046.1">
    <property type="nucleotide sequence ID" value="NZ_BJWG01000001.1"/>
</dbReference>
<gene>
    <name evidence="2" type="primary">pilM</name>
    <name evidence="2" type="ORF">CCO02nite_01400</name>
</gene>
<dbReference type="Gene3D" id="3.30.420.40">
    <property type="match status" value="2"/>
</dbReference>
<organism evidence="2 3">
    <name type="scientific">Cellulomonas composti</name>
    <dbReference type="NCBI Taxonomy" id="266130"/>
    <lineage>
        <taxon>Bacteria</taxon>
        <taxon>Bacillati</taxon>
        <taxon>Actinomycetota</taxon>
        <taxon>Actinomycetes</taxon>
        <taxon>Micrococcales</taxon>
        <taxon>Cellulomonadaceae</taxon>
        <taxon>Cellulomonas</taxon>
    </lineage>
</organism>
<dbReference type="PANTHER" id="PTHR32432:SF3">
    <property type="entry name" value="ETHANOLAMINE UTILIZATION PROTEIN EUTJ"/>
    <property type="match status" value="1"/>
</dbReference>
<proteinExistence type="predicted"/>
<reference evidence="2 3" key="1">
    <citation type="submission" date="2019-07" db="EMBL/GenBank/DDBJ databases">
        <title>Whole genome shotgun sequence of Cellulomonas composti NBRC 100758.</title>
        <authorList>
            <person name="Hosoyama A."/>
            <person name="Uohara A."/>
            <person name="Ohji S."/>
            <person name="Ichikawa N."/>
        </authorList>
    </citation>
    <scope>NUCLEOTIDE SEQUENCE [LARGE SCALE GENOMIC DNA]</scope>
    <source>
        <strain evidence="2 3">NBRC 100758</strain>
    </source>
</reference>
<dbReference type="SMART" id="SM00842">
    <property type="entry name" value="FtsA"/>
    <property type="match status" value="1"/>
</dbReference>
<dbReference type="Pfam" id="PF11104">
    <property type="entry name" value="PilM_2"/>
    <property type="match status" value="1"/>
</dbReference>
<dbReference type="Gene3D" id="3.30.1490.300">
    <property type="match status" value="1"/>
</dbReference>
<dbReference type="PANTHER" id="PTHR32432">
    <property type="entry name" value="CELL DIVISION PROTEIN FTSA-RELATED"/>
    <property type="match status" value="1"/>
</dbReference>
<dbReference type="InterPro" id="IPR005883">
    <property type="entry name" value="PilM"/>
</dbReference>
<dbReference type="InterPro" id="IPR050696">
    <property type="entry name" value="FtsA/MreB"/>
</dbReference>
<dbReference type="Proteomes" id="UP000321720">
    <property type="component" value="Unassembled WGS sequence"/>
</dbReference>
<sequence length="353" mass="36474">MASTRVIGLDIGATGVRAVELEFGSGGPMGKNPPTLVRAGQVGLPVGAVRDGEVVQPETVSGALRQLWQQTKFESKDVVIGVGNQRVIVREMELPFMPAAHLRDSLPFQVGDSLPMSTEDALLDYYPTGETTGPQGRMLQGMLVAAQRDTVTANIVAVEGAGLRPVMVDLNGFALLRALTRGELSRATAAFVDIGATLTTVVIATQGVPRLVRALPTGGHHITNAVMSACGVSAPEAEALKREVGVGFAPAPGRAEAVEAVSTVVRGLVESVRNTFVYFAGTGLGQIDVVVLTGGGAHLPGLGQYLSSASRLPATIGDPLAGLRWGKSARRDVLGDQSSLIALPVGLAYGVAA</sequence>
<dbReference type="EMBL" id="BJWG01000001">
    <property type="protein sequence ID" value="GEL93482.1"/>
    <property type="molecule type" value="Genomic_DNA"/>
</dbReference>
<dbReference type="OrthoDB" id="1926201at2"/>
<evidence type="ECO:0000313" key="3">
    <source>
        <dbReference type="Proteomes" id="UP000321720"/>
    </source>
</evidence>
<dbReference type="CDD" id="cd24049">
    <property type="entry name" value="ASKHA_NBD_PilM"/>
    <property type="match status" value="1"/>
</dbReference>
<dbReference type="NCBIfam" id="TIGR01175">
    <property type="entry name" value="pilM"/>
    <property type="match status" value="1"/>
</dbReference>
<evidence type="ECO:0000313" key="2">
    <source>
        <dbReference type="EMBL" id="GEL93482.1"/>
    </source>
</evidence>